<keyword evidence="7" id="KW-1185">Reference proteome</keyword>
<dbReference type="InterPro" id="IPR039536">
    <property type="entry name" value="TetR_C_Proteobacteria"/>
</dbReference>
<evidence type="ECO:0000313" key="6">
    <source>
        <dbReference type="EMBL" id="SEO04467.1"/>
    </source>
</evidence>
<dbReference type="SUPFAM" id="SSF48498">
    <property type="entry name" value="Tetracyclin repressor-like, C-terminal domain"/>
    <property type="match status" value="1"/>
</dbReference>
<dbReference type="AlphaFoldDB" id="A0A1H8LH73"/>
<keyword evidence="2 4" id="KW-0238">DNA-binding</keyword>
<dbReference type="PROSITE" id="PS01081">
    <property type="entry name" value="HTH_TETR_1"/>
    <property type="match status" value="1"/>
</dbReference>
<dbReference type="InterPro" id="IPR009057">
    <property type="entry name" value="Homeodomain-like_sf"/>
</dbReference>
<reference evidence="6 7" key="1">
    <citation type="submission" date="2016-10" db="EMBL/GenBank/DDBJ databases">
        <authorList>
            <person name="de Groot N.N."/>
        </authorList>
    </citation>
    <scope>NUCLEOTIDE SEQUENCE [LARGE SCALE GENOMIC DNA]</scope>
    <source>
        <strain evidence="6 7">DSM 27842</strain>
    </source>
</reference>
<dbReference type="Pfam" id="PF14246">
    <property type="entry name" value="TetR_C_7"/>
    <property type="match status" value="1"/>
</dbReference>
<gene>
    <name evidence="6" type="ORF">SAMN04490248_101142</name>
</gene>
<dbReference type="InterPro" id="IPR050109">
    <property type="entry name" value="HTH-type_TetR-like_transc_reg"/>
</dbReference>
<evidence type="ECO:0000256" key="1">
    <source>
        <dbReference type="ARBA" id="ARBA00023015"/>
    </source>
</evidence>
<evidence type="ECO:0000256" key="3">
    <source>
        <dbReference type="ARBA" id="ARBA00023163"/>
    </source>
</evidence>
<sequence>MKTQAPAIHKGRKYQQVLDGARQIFMRDGFEGASVDDIARTAGVSKATLYKYFSDKRVLFMEMARIECGQQAQSLVDEVDFDAPVGRVLEQIGRGFLRIVLSDFGKRIFRICVAESDRFPELGRRFYESGPGAMRAGMIGFLTCAIQRGQLQIDDLELAADQFPELCRADLFPRLVFGLSDEFTEAEIDRVVKGAVQTFLARYAA</sequence>
<dbReference type="Pfam" id="PF00440">
    <property type="entry name" value="TetR_N"/>
    <property type="match status" value="1"/>
</dbReference>
<dbReference type="InterPro" id="IPR001647">
    <property type="entry name" value="HTH_TetR"/>
</dbReference>
<proteinExistence type="predicted"/>
<dbReference type="InterPro" id="IPR023772">
    <property type="entry name" value="DNA-bd_HTH_TetR-type_CS"/>
</dbReference>
<dbReference type="SUPFAM" id="SSF46689">
    <property type="entry name" value="Homeodomain-like"/>
    <property type="match status" value="1"/>
</dbReference>
<dbReference type="Gene3D" id="1.10.357.10">
    <property type="entry name" value="Tetracycline Repressor, domain 2"/>
    <property type="match status" value="1"/>
</dbReference>
<evidence type="ECO:0000256" key="2">
    <source>
        <dbReference type="ARBA" id="ARBA00023125"/>
    </source>
</evidence>
<dbReference type="STRING" id="569882.SAMN04490248_101142"/>
<dbReference type="Gene3D" id="1.10.10.60">
    <property type="entry name" value="Homeodomain-like"/>
    <property type="match status" value="1"/>
</dbReference>
<dbReference type="PRINTS" id="PR00455">
    <property type="entry name" value="HTHTETR"/>
</dbReference>
<evidence type="ECO:0000259" key="5">
    <source>
        <dbReference type="PROSITE" id="PS50977"/>
    </source>
</evidence>
<dbReference type="GO" id="GO:0003700">
    <property type="term" value="F:DNA-binding transcription factor activity"/>
    <property type="evidence" value="ECO:0007669"/>
    <property type="project" value="TreeGrafter"/>
</dbReference>
<dbReference type="EMBL" id="FODS01000001">
    <property type="protein sequence ID" value="SEO04467.1"/>
    <property type="molecule type" value="Genomic_DNA"/>
</dbReference>
<name>A0A1H8LH73_9RHOB</name>
<evidence type="ECO:0000256" key="4">
    <source>
        <dbReference type="PROSITE-ProRule" id="PRU00335"/>
    </source>
</evidence>
<dbReference type="PROSITE" id="PS50977">
    <property type="entry name" value="HTH_TETR_2"/>
    <property type="match status" value="1"/>
</dbReference>
<accession>A0A1H8LH73</accession>
<dbReference type="RefSeq" id="WP_093114712.1">
    <property type="nucleotide sequence ID" value="NZ_FODS01000001.1"/>
</dbReference>
<dbReference type="GO" id="GO:0000976">
    <property type="term" value="F:transcription cis-regulatory region binding"/>
    <property type="evidence" value="ECO:0007669"/>
    <property type="project" value="TreeGrafter"/>
</dbReference>
<dbReference type="InterPro" id="IPR036271">
    <property type="entry name" value="Tet_transcr_reg_TetR-rel_C_sf"/>
</dbReference>
<keyword evidence="3" id="KW-0804">Transcription</keyword>
<dbReference type="OrthoDB" id="9816431at2"/>
<dbReference type="PANTHER" id="PTHR30055">
    <property type="entry name" value="HTH-TYPE TRANSCRIPTIONAL REGULATOR RUTR"/>
    <property type="match status" value="1"/>
</dbReference>
<evidence type="ECO:0000313" key="7">
    <source>
        <dbReference type="Proteomes" id="UP000198893"/>
    </source>
</evidence>
<dbReference type="Proteomes" id="UP000198893">
    <property type="component" value="Unassembled WGS sequence"/>
</dbReference>
<protein>
    <submittedName>
        <fullName evidence="6">DNA-binding transcriptional regulator, AcrR family</fullName>
    </submittedName>
</protein>
<organism evidence="6 7">
    <name type="scientific">Salinihabitans flavidus</name>
    <dbReference type="NCBI Taxonomy" id="569882"/>
    <lineage>
        <taxon>Bacteria</taxon>
        <taxon>Pseudomonadati</taxon>
        <taxon>Pseudomonadota</taxon>
        <taxon>Alphaproteobacteria</taxon>
        <taxon>Rhodobacterales</taxon>
        <taxon>Roseobacteraceae</taxon>
        <taxon>Salinihabitans</taxon>
    </lineage>
</organism>
<dbReference type="PANTHER" id="PTHR30055:SF146">
    <property type="entry name" value="HTH-TYPE TRANSCRIPTIONAL DUAL REGULATOR CECR"/>
    <property type="match status" value="1"/>
</dbReference>
<dbReference type="FunFam" id="1.10.10.60:FF:000141">
    <property type="entry name" value="TetR family transcriptional regulator"/>
    <property type="match status" value="1"/>
</dbReference>
<keyword evidence="1" id="KW-0805">Transcription regulation</keyword>
<feature type="domain" description="HTH tetR-type" evidence="5">
    <location>
        <begin position="11"/>
        <end position="71"/>
    </location>
</feature>
<feature type="DNA-binding region" description="H-T-H motif" evidence="4">
    <location>
        <begin position="34"/>
        <end position="53"/>
    </location>
</feature>